<dbReference type="InterPro" id="IPR012349">
    <property type="entry name" value="Split_barrel_FMN-bd"/>
</dbReference>
<dbReference type="RefSeq" id="WP_100201730.1">
    <property type="nucleotide sequence ID" value="NZ_PGGW01000039.1"/>
</dbReference>
<feature type="region of interest" description="Disordered" evidence="1">
    <location>
        <begin position="50"/>
        <end position="76"/>
    </location>
</feature>
<comment type="caution">
    <text evidence="2">The sequence shown here is derived from an EMBL/GenBank/DDBJ whole genome shotgun (WGS) entry which is preliminary data.</text>
</comment>
<evidence type="ECO:0000313" key="3">
    <source>
        <dbReference type="Proteomes" id="UP000230407"/>
    </source>
</evidence>
<sequence length="128" mass="13711">MTTPSTGLRLFADEPRVWLATYEAEGSPAGTATALAVDGDRAYVRVPARSGTAGRLRRRPEAEISPATLGGTPAGAPLKVDVRRLRGREARHAAAVLARRHPLRGVLVPLGHRLSRGSALYELREVGR</sequence>
<dbReference type="SUPFAM" id="SSF50475">
    <property type="entry name" value="FMN-binding split barrel"/>
    <property type="match status" value="1"/>
</dbReference>
<dbReference type="Proteomes" id="UP000230407">
    <property type="component" value="Unassembled WGS sequence"/>
</dbReference>
<accession>A0A2M8M0B2</accession>
<proteinExistence type="predicted"/>
<reference evidence="2 3" key="1">
    <citation type="submission" date="2017-11" db="EMBL/GenBank/DDBJ databases">
        <title>Streptomyces carmine sp. nov., a novel actinomycete isolated from Sophora alopecuroides in Xinjiang, China.</title>
        <authorList>
            <person name="Wang Y."/>
            <person name="Luo X."/>
            <person name="Wan C."/>
            <person name="Zhang L."/>
        </authorList>
    </citation>
    <scope>NUCLEOTIDE SEQUENCE [LARGE SCALE GENOMIC DNA]</scope>
    <source>
        <strain evidence="2 3">TRM SA0054</strain>
    </source>
</reference>
<dbReference type="Gene3D" id="2.30.110.10">
    <property type="entry name" value="Electron Transport, Fmn-binding Protein, Chain A"/>
    <property type="match status" value="1"/>
</dbReference>
<protein>
    <submittedName>
        <fullName evidence="2">Uncharacterized protein</fullName>
    </submittedName>
</protein>
<dbReference type="EMBL" id="PGGW01000039">
    <property type="protein sequence ID" value="PJE97640.1"/>
    <property type="molecule type" value="Genomic_DNA"/>
</dbReference>
<name>A0A2M8M0B2_9ACTN</name>
<evidence type="ECO:0000313" key="2">
    <source>
        <dbReference type="EMBL" id="PJE97640.1"/>
    </source>
</evidence>
<keyword evidence="3" id="KW-1185">Reference proteome</keyword>
<organism evidence="2 3">
    <name type="scientific">Streptomyces carminius</name>
    <dbReference type="NCBI Taxonomy" id="2665496"/>
    <lineage>
        <taxon>Bacteria</taxon>
        <taxon>Bacillati</taxon>
        <taxon>Actinomycetota</taxon>
        <taxon>Actinomycetes</taxon>
        <taxon>Kitasatosporales</taxon>
        <taxon>Streptomycetaceae</taxon>
        <taxon>Streptomyces</taxon>
    </lineage>
</organism>
<dbReference type="AlphaFoldDB" id="A0A2M8M0B2"/>
<gene>
    <name evidence="2" type="ORF">CUT44_10880</name>
</gene>
<evidence type="ECO:0000256" key="1">
    <source>
        <dbReference type="SAM" id="MobiDB-lite"/>
    </source>
</evidence>